<organism evidence="1 2">
    <name type="scientific">Kalanchoe fedtschenkoi</name>
    <name type="common">Lavender scallops</name>
    <name type="synonym">South American air plant</name>
    <dbReference type="NCBI Taxonomy" id="63787"/>
    <lineage>
        <taxon>Eukaryota</taxon>
        <taxon>Viridiplantae</taxon>
        <taxon>Streptophyta</taxon>
        <taxon>Embryophyta</taxon>
        <taxon>Tracheophyta</taxon>
        <taxon>Spermatophyta</taxon>
        <taxon>Magnoliopsida</taxon>
        <taxon>eudicotyledons</taxon>
        <taxon>Gunneridae</taxon>
        <taxon>Pentapetalae</taxon>
        <taxon>Saxifragales</taxon>
        <taxon>Crassulaceae</taxon>
        <taxon>Kalanchoe</taxon>
    </lineage>
</organism>
<sequence length="243" mass="26982">MPRSHHDSSSSLSRRYFNLRKHHSETFAANDDDDQTLTLTFPTMPASQNNILYHHKHPTTAVSKLRSALTMFTKPKSSTHLGTKVIGTLFGTRRGHVNFAIQEDPKSVPAFIIELPATTSALVKDLASGAVRVLLECDKKRVRKSGDRKLLTEPIWRSYCNGKKCGYAARRDCGGEEWRVLKAVEMMTAGAGVLPEGEEGEGEVMYMRARFERVVGSKHSEAFYMVSPEGGGGPELSVLLFRV</sequence>
<dbReference type="Gramene" id="Kaladp0062s0053.1.v1.1">
    <property type="protein sequence ID" value="Kaladp0062s0053.1.v1.1.CDS.1"/>
    <property type="gene ID" value="Kaladp0062s0053.v1.1"/>
</dbReference>
<keyword evidence="2" id="KW-1185">Reference proteome</keyword>
<dbReference type="Proteomes" id="UP000594263">
    <property type="component" value="Unplaced"/>
</dbReference>
<dbReference type="PANTHER" id="PTHR31696:SF14">
    <property type="entry name" value="PROTEIN MIZU-KUSSEI 1"/>
    <property type="match status" value="1"/>
</dbReference>
<accession>A0A7N1A057</accession>
<dbReference type="NCBIfam" id="TIGR01570">
    <property type="entry name" value="A_thal_3588"/>
    <property type="match status" value="1"/>
</dbReference>
<dbReference type="InterPro" id="IPR006460">
    <property type="entry name" value="MIZ1-like_pln"/>
</dbReference>
<dbReference type="GO" id="GO:0010274">
    <property type="term" value="P:hydrotropism"/>
    <property type="evidence" value="ECO:0007669"/>
    <property type="project" value="InterPro"/>
</dbReference>
<dbReference type="Pfam" id="PF04759">
    <property type="entry name" value="DUF617"/>
    <property type="match status" value="1"/>
</dbReference>
<dbReference type="PANTHER" id="PTHR31696">
    <property type="entry name" value="PROTEIN MIZU-KUSSEI 1"/>
    <property type="match status" value="1"/>
</dbReference>
<dbReference type="AlphaFoldDB" id="A0A7N1A057"/>
<proteinExistence type="predicted"/>
<evidence type="ECO:0000313" key="1">
    <source>
        <dbReference type="EnsemblPlants" id="Kaladp0062s0053.1.v1.1.CDS.1"/>
    </source>
</evidence>
<protein>
    <submittedName>
        <fullName evidence="1">Uncharacterized protein</fullName>
    </submittedName>
</protein>
<dbReference type="EnsemblPlants" id="Kaladp0062s0053.1.v1.1">
    <property type="protein sequence ID" value="Kaladp0062s0053.1.v1.1.CDS.1"/>
    <property type="gene ID" value="Kaladp0062s0053.v1.1"/>
</dbReference>
<evidence type="ECO:0000313" key="2">
    <source>
        <dbReference type="Proteomes" id="UP000594263"/>
    </source>
</evidence>
<dbReference type="OMA" id="ELMFFRA"/>
<name>A0A7N1A057_KALFE</name>
<reference evidence="1" key="1">
    <citation type="submission" date="2021-01" db="UniProtKB">
        <authorList>
            <consortium name="EnsemblPlants"/>
        </authorList>
    </citation>
    <scope>IDENTIFICATION</scope>
</reference>